<evidence type="ECO:0000256" key="9">
    <source>
        <dbReference type="ARBA" id="ARBA00023136"/>
    </source>
</evidence>
<organism evidence="12 13">
    <name type="scientific">Cyclotella atomus</name>
    <dbReference type="NCBI Taxonomy" id="382360"/>
    <lineage>
        <taxon>Eukaryota</taxon>
        <taxon>Sar</taxon>
        <taxon>Stramenopiles</taxon>
        <taxon>Ochrophyta</taxon>
        <taxon>Bacillariophyta</taxon>
        <taxon>Coscinodiscophyceae</taxon>
        <taxon>Thalassiosirophycidae</taxon>
        <taxon>Stephanodiscales</taxon>
        <taxon>Stephanodiscaceae</taxon>
        <taxon>Cyclotella</taxon>
    </lineage>
</organism>
<keyword evidence="4" id="KW-1003">Cell membrane</keyword>
<proteinExistence type="inferred from homology"/>
<dbReference type="Pfam" id="PF03083">
    <property type="entry name" value="MtN3_slv"/>
    <property type="match status" value="2"/>
</dbReference>
<keyword evidence="8 11" id="KW-1133">Transmembrane helix</keyword>
<dbReference type="PANTHER" id="PTHR10791:SF30">
    <property type="entry name" value="SUGAR TRANSPORTER SWEET1"/>
    <property type="match status" value="1"/>
</dbReference>
<evidence type="ECO:0000256" key="10">
    <source>
        <dbReference type="SAM" id="MobiDB-lite"/>
    </source>
</evidence>
<reference evidence="12 13" key="1">
    <citation type="submission" date="2024-10" db="EMBL/GenBank/DDBJ databases">
        <title>Updated reference genomes for cyclostephanoid diatoms.</title>
        <authorList>
            <person name="Roberts W.R."/>
            <person name="Alverson A.J."/>
        </authorList>
    </citation>
    <scope>NUCLEOTIDE SEQUENCE [LARGE SCALE GENOMIC DNA]</scope>
    <source>
        <strain evidence="12 13">AJA010-31</strain>
    </source>
</reference>
<feature type="transmembrane region" description="Helical" evidence="11">
    <location>
        <begin position="69"/>
        <end position="89"/>
    </location>
</feature>
<dbReference type="EMBL" id="JALLPJ020001353">
    <property type="protein sequence ID" value="KAL3768110.1"/>
    <property type="molecule type" value="Genomic_DNA"/>
</dbReference>
<evidence type="ECO:0000256" key="4">
    <source>
        <dbReference type="ARBA" id="ARBA00022475"/>
    </source>
</evidence>
<evidence type="ECO:0000256" key="6">
    <source>
        <dbReference type="ARBA" id="ARBA00022692"/>
    </source>
</evidence>
<dbReference type="AlphaFoldDB" id="A0ABD3MW10"/>
<evidence type="ECO:0000313" key="13">
    <source>
        <dbReference type="Proteomes" id="UP001530400"/>
    </source>
</evidence>
<dbReference type="PANTHER" id="PTHR10791">
    <property type="entry name" value="RAG1-ACTIVATING PROTEIN 1"/>
    <property type="match status" value="1"/>
</dbReference>
<evidence type="ECO:0000256" key="5">
    <source>
        <dbReference type="ARBA" id="ARBA00022597"/>
    </source>
</evidence>
<dbReference type="GO" id="GO:0005886">
    <property type="term" value="C:plasma membrane"/>
    <property type="evidence" value="ECO:0007669"/>
    <property type="project" value="UniProtKB-SubCell"/>
</dbReference>
<keyword evidence="5" id="KW-0762">Sugar transport</keyword>
<feature type="transmembrane region" description="Helical" evidence="11">
    <location>
        <begin position="250"/>
        <end position="271"/>
    </location>
</feature>
<feature type="transmembrane region" description="Helical" evidence="11">
    <location>
        <begin position="314"/>
        <end position="331"/>
    </location>
</feature>
<dbReference type="Proteomes" id="UP001530400">
    <property type="component" value="Unassembled WGS sequence"/>
</dbReference>
<gene>
    <name evidence="12" type="ORF">ACHAWO_008278</name>
</gene>
<feature type="transmembrane region" description="Helical" evidence="11">
    <location>
        <begin position="277"/>
        <end position="302"/>
    </location>
</feature>
<feature type="region of interest" description="Disordered" evidence="10">
    <location>
        <begin position="189"/>
        <end position="210"/>
    </location>
</feature>
<dbReference type="InterPro" id="IPR047664">
    <property type="entry name" value="SWEET"/>
</dbReference>
<comment type="caution">
    <text evidence="12">The sequence shown here is derived from an EMBL/GenBank/DDBJ whole genome shotgun (WGS) entry which is preliminary data.</text>
</comment>
<keyword evidence="9 11" id="KW-0472">Membrane</keyword>
<comment type="similarity">
    <text evidence="2">Belongs to the SWEET sugar transporter family.</text>
</comment>
<name>A0ABD3MW10_9STRA</name>
<evidence type="ECO:0000256" key="3">
    <source>
        <dbReference type="ARBA" id="ARBA00022448"/>
    </source>
</evidence>
<keyword evidence="7" id="KW-0677">Repeat</keyword>
<keyword evidence="3" id="KW-0813">Transport</keyword>
<dbReference type="Gene3D" id="1.20.1280.290">
    <property type="match status" value="2"/>
</dbReference>
<feature type="transmembrane region" description="Helical" evidence="11">
    <location>
        <begin position="7"/>
        <end position="27"/>
    </location>
</feature>
<evidence type="ECO:0008006" key="14">
    <source>
        <dbReference type="Google" id="ProtNLM"/>
    </source>
</evidence>
<dbReference type="InterPro" id="IPR004316">
    <property type="entry name" value="SWEET_rpt"/>
</dbReference>
<feature type="transmembrane region" description="Helical" evidence="11">
    <location>
        <begin position="337"/>
        <end position="358"/>
    </location>
</feature>
<sequence>MLSTREILLEYVSPLLGAIFANLMFAAPLKDVHRAVQNGSLGHLNPTPWAVMTGNTLGWITYSYLLNNYFIFFANAPGFIFSIWLNMAAAKLQYCDRLADNMRSSFAEMVEVKRQSMHKSMHQSMMRERSQRRNPSAVSFQIEHNAESKCDRPIDEERLRAHDILDNSWKQRAEDTDLESTLKQTNRVNLDPAPSYSISTTQNHNSLDESTNSGQFIHPHHMLQKFAELGTAALGISTERMEAPAPHEKVVVSIIVAWFVFISCIIFIPMDDKRREFIIGIAVNVNMSFFYGAPLSIIWKVIKTKDSGWIHHQTMIMNTLCALFFLAFGFGRMDYFLIVPNGIGVVLGGVQLFLRLIVPHSESLDNSNPERKAEINLNTVKRPKLREVEDSSISLTSELSA</sequence>
<evidence type="ECO:0000313" key="12">
    <source>
        <dbReference type="EMBL" id="KAL3768110.1"/>
    </source>
</evidence>
<feature type="compositionally biased region" description="Polar residues" evidence="10">
    <location>
        <begin position="196"/>
        <end position="210"/>
    </location>
</feature>
<protein>
    <recommendedName>
        <fullName evidence="14">MtN3-like protein</fullName>
    </recommendedName>
</protein>
<comment type="subcellular location">
    <subcellularLocation>
        <location evidence="1">Cell membrane</location>
        <topology evidence="1">Multi-pass membrane protein</topology>
    </subcellularLocation>
</comment>
<evidence type="ECO:0000256" key="2">
    <source>
        <dbReference type="ARBA" id="ARBA00007809"/>
    </source>
</evidence>
<keyword evidence="6 11" id="KW-0812">Transmembrane</keyword>
<evidence type="ECO:0000256" key="8">
    <source>
        <dbReference type="ARBA" id="ARBA00022989"/>
    </source>
</evidence>
<evidence type="ECO:0000256" key="11">
    <source>
        <dbReference type="SAM" id="Phobius"/>
    </source>
</evidence>
<keyword evidence="13" id="KW-1185">Reference proteome</keyword>
<accession>A0ABD3MW10</accession>
<evidence type="ECO:0000256" key="1">
    <source>
        <dbReference type="ARBA" id="ARBA00004651"/>
    </source>
</evidence>
<evidence type="ECO:0000256" key="7">
    <source>
        <dbReference type="ARBA" id="ARBA00022737"/>
    </source>
</evidence>